<accession>A0A941FDX3</accession>
<keyword evidence="2" id="KW-1185">Reference proteome</keyword>
<dbReference type="AlphaFoldDB" id="A0A941FDX3"/>
<sequence>MIDCQDRVLLCRMHGESSWRPPPAKVIRIRPSKFSVINTLDPLFSHWLLARTPVMGRLDNLSQRGGLDGSTHIFVVRRSRMRSIYLRARTRSCADADYVWYPLGDVEDEQFDVHPRELGPLLRGYLEGWIPDGVITLVE</sequence>
<comment type="caution">
    <text evidence="1">The sequence shown here is derived from an EMBL/GenBank/DDBJ whole genome shotgun (WGS) entry which is preliminary data.</text>
</comment>
<name>A0A941FDX3_9ACTN</name>
<dbReference type="EMBL" id="JAGTPG010000002">
    <property type="protein sequence ID" value="MBR8642144.1"/>
    <property type="molecule type" value="Genomic_DNA"/>
</dbReference>
<organism evidence="1 2">
    <name type="scientific">Streptomyces tuirus</name>
    <dbReference type="NCBI Taxonomy" id="68278"/>
    <lineage>
        <taxon>Bacteria</taxon>
        <taxon>Bacillati</taxon>
        <taxon>Actinomycetota</taxon>
        <taxon>Actinomycetes</taxon>
        <taxon>Kitasatosporales</taxon>
        <taxon>Streptomycetaceae</taxon>
        <taxon>Streptomyces</taxon>
    </lineage>
</organism>
<evidence type="ECO:0000313" key="1">
    <source>
        <dbReference type="EMBL" id="MBR8642144.1"/>
    </source>
</evidence>
<dbReference type="Proteomes" id="UP000682308">
    <property type="component" value="Unassembled WGS sequence"/>
</dbReference>
<evidence type="ECO:0000313" key="2">
    <source>
        <dbReference type="Proteomes" id="UP000682308"/>
    </source>
</evidence>
<proteinExistence type="predicted"/>
<reference evidence="1 2" key="1">
    <citation type="submission" date="2021-04" db="EMBL/GenBank/DDBJ databases">
        <title>Characterization of the biosynthetic gene cluster of new lipopeptides with antitumor activity in the genome of the marine Streptomyces PHM034.</title>
        <authorList>
            <person name="Ceniceros A."/>
            <person name="Canedo L."/>
            <person name="Mendez C."/>
            <person name="Olano C."/>
            <person name="Schleissner C."/>
            <person name="Cuevas C."/>
            <person name="De La Calle F."/>
            <person name="Salas J.A."/>
        </authorList>
    </citation>
    <scope>NUCLEOTIDE SEQUENCE [LARGE SCALE GENOMIC DNA]</scope>
    <source>
        <strain evidence="1 2">PHM034</strain>
    </source>
</reference>
<protein>
    <submittedName>
        <fullName evidence="1">Uncharacterized protein</fullName>
    </submittedName>
</protein>
<gene>
    <name evidence="1" type="ORF">KEF29_29545</name>
</gene>